<gene>
    <name evidence="4" type="ORF">RMSM_03172</name>
</gene>
<evidence type="ECO:0000256" key="2">
    <source>
        <dbReference type="ARBA" id="ARBA00023002"/>
    </source>
</evidence>
<dbReference type="InterPro" id="IPR051799">
    <property type="entry name" value="NADH_flavin_oxidoreductase"/>
</dbReference>
<dbReference type="Pfam" id="PF00724">
    <property type="entry name" value="Oxidored_FMN"/>
    <property type="match status" value="1"/>
</dbReference>
<organism evidence="4 5">
    <name type="scientific">Rhodopirellula maiorica SM1</name>
    <dbReference type="NCBI Taxonomy" id="1265738"/>
    <lineage>
        <taxon>Bacteria</taxon>
        <taxon>Pseudomonadati</taxon>
        <taxon>Planctomycetota</taxon>
        <taxon>Planctomycetia</taxon>
        <taxon>Pirellulales</taxon>
        <taxon>Pirellulaceae</taxon>
        <taxon>Novipirellula</taxon>
    </lineage>
</organism>
<evidence type="ECO:0000313" key="4">
    <source>
        <dbReference type="EMBL" id="EMI19898.1"/>
    </source>
</evidence>
<dbReference type="PANTHER" id="PTHR43656:SF2">
    <property type="entry name" value="BINDING OXIDOREDUCTASE, PUTATIVE (AFU_ORTHOLOGUE AFUA_2G08260)-RELATED"/>
    <property type="match status" value="1"/>
</dbReference>
<keyword evidence="5" id="KW-1185">Reference proteome</keyword>
<reference evidence="4 5" key="1">
    <citation type="journal article" date="2013" name="Mar. Genomics">
        <title>Expression of sulfatases in Rhodopirellula baltica and the diversity of sulfatases in the genus Rhodopirellula.</title>
        <authorList>
            <person name="Wegner C.E."/>
            <person name="Richter-Heitmann T."/>
            <person name="Klindworth A."/>
            <person name="Klockow C."/>
            <person name="Richter M."/>
            <person name="Achstetter T."/>
            <person name="Glockner F.O."/>
            <person name="Harder J."/>
        </authorList>
    </citation>
    <scope>NUCLEOTIDE SEQUENCE [LARGE SCALE GENOMIC DNA]</scope>
    <source>
        <strain evidence="4 5">SM1</strain>
    </source>
</reference>
<proteinExistence type="predicted"/>
<dbReference type="EC" id="1.-.-.-" evidence="4"/>
<dbReference type="InterPro" id="IPR001155">
    <property type="entry name" value="OxRdtase_FMN_N"/>
</dbReference>
<name>M5RKQ0_9BACT</name>
<dbReference type="GO" id="GO:0016491">
    <property type="term" value="F:oxidoreductase activity"/>
    <property type="evidence" value="ECO:0007669"/>
    <property type="project" value="UniProtKB-KW"/>
</dbReference>
<dbReference type="Gene3D" id="3.20.20.70">
    <property type="entry name" value="Aldolase class I"/>
    <property type="match status" value="1"/>
</dbReference>
<dbReference type="PANTHER" id="PTHR43656">
    <property type="entry name" value="BINDING OXIDOREDUCTASE, PUTATIVE (AFU_ORTHOLOGUE AFUA_2G08260)-RELATED"/>
    <property type="match status" value="1"/>
</dbReference>
<dbReference type="AlphaFoldDB" id="M5RKQ0"/>
<accession>M5RKQ0</accession>
<dbReference type="InterPro" id="IPR013785">
    <property type="entry name" value="Aldolase_TIM"/>
</dbReference>
<comment type="caution">
    <text evidence="4">The sequence shown here is derived from an EMBL/GenBank/DDBJ whole genome shotgun (WGS) entry which is preliminary data.</text>
</comment>
<sequence>MLRKSPFLFQIASTRTSKRDRDRSLLKHCAHPIAIDQDSAVGIEYLGGLVVELFAFRDEPPMAYPRIASLKTHDQFLSRLAELGLDLPSDENLQIGDESPLGQPIQLKRDVIGNRFCILPMEGWDGTTDGKPSELTRRRWKNFGISGAKLIWGGEAVAVRHDGRANPNQLIMTEANLASIESLRHELVTAHQERFGNSDDLLVGLQLTHSGRFARPNEKTRAEPLIAQRNPALDPRFGITDDSKLLSDDDLKRLIDDFVAAAVRSQRAGYRFVDVKHCHGYLGHELLGGHDREGEFGGSFENRTRFLREIVAGIRSEAPQLEIGVRVSLFDFVPYKAGDDRVGIPEPDADPRLMFGGDGSGSGIDLSDPSRLMSLFESLGIELVCSTAGSPYYNPHIQRPAYFPPSDGYQPPEDPLVGVARQIQTTAKIKQMHPNLTIIGSGYTYLQDWLPNVAQAIVRTGLADSIGLGRMVLSYPDLPADVISGNVMTRKKICRTFSDCTTAPRNGIVSGCYPLDPFYKAMPERKQLADLKSNA</sequence>
<dbReference type="Proteomes" id="UP000011991">
    <property type="component" value="Unassembled WGS sequence"/>
</dbReference>
<keyword evidence="1" id="KW-0285">Flavoprotein</keyword>
<evidence type="ECO:0000313" key="5">
    <source>
        <dbReference type="Proteomes" id="UP000011991"/>
    </source>
</evidence>
<protein>
    <submittedName>
        <fullName evidence="4">NADH:flavin oxidoreductase/NADH oxidase</fullName>
        <ecNumber evidence="4">1.-.-.-</ecNumber>
    </submittedName>
</protein>
<dbReference type="EMBL" id="ANOG01000461">
    <property type="protein sequence ID" value="EMI19898.1"/>
    <property type="molecule type" value="Genomic_DNA"/>
</dbReference>
<evidence type="ECO:0000259" key="3">
    <source>
        <dbReference type="Pfam" id="PF00724"/>
    </source>
</evidence>
<dbReference type="GO" id="GO:0010181">
    <property type="term" value="F:FMN binding"/>
    <property type="evidence" value="ECO:0007669"/>
    <property type="project" value="InterPro"/>
</dbReference>
<dbReference type="SUPFAM" id="SSF51395">
    <property type="entry name" value="FMN-linked oxidoreductases"/>
    <property type="match status" value="1"/>
</dbReference>
<dbReference type="PATRIC" id="fig|1265738.3.peg.3167"/>
<feature type="domain" description="NADH:flavin oxidoreductase/NADH oxidase N-terminal" evidence="3">
    <location>
        <begin position="102"/>
        <end position="333"/>
    </location>
</feature>
<evidence type="ECO:0000256" key="1">
    <source>
        <dbReference type="ARBA" id="ARBA00022630"/>
    </source>
</evidence>
<keyword evidence="2 4" id="KW-0560">Oxidoreductase</keyword>